<protein>
    <submittedName>
        <fullName evidence="3">Retrovirus-related Pol polyprotein from transposon RE2 (Retro element 2) (AtRE2)</fullName>
    </submittedName>
</protein>
<evidence type="ECO:0000256" key="1">
    <source>
        <dbReference type="SAM" id="MobiDB-lite"/>
    </source>
</evidence>
<dbReference type="EMBL" id="CAMXCT030002223">
    <property type="protein sequence ID" value="CAL4783923.1"/>
    <property type="molecule type" value="Genomic_DNA"/>
</dbReference>
<feature type="region of interest" description="Disordered" evidence="1">
    <location>
        <begin position="116"/>
        <end position="147"/>
    </location>
</feature>
<feature type="region of interest" description="Disordered" evidence="1">
    <location>
        <begin position="269"/>
        <end position="349"/>
    </location>
</feature>
<comment type="caution">
    <text evidence="2">The sequence shown here is derived from an EMBL/GenBank/DDBJ whole genome shotgun (WGS) entry which is preliminary data.</text>
</comment>
<proteinExistence type="predicted"/>
<dbReference type="EMBL" id="CAMXCT010002223">
    <property type="protein sequence ID" value="CAI3996611.1"/>
    <property type="molecule type" value="Genomic_DNA"/>
</dbReference>
<dbReference type="Proteomes" id="UP001152797">
    <property type="component" value="Unassembled WGS sequence"/>
</dbReference>
<evidence type="ECO:0000313" key="3">
    <source>
        <dbReference type="EMBL" id="CAL4783923.1"/>
    </source>
</evidence>
<evidence type="ECO:0000313" key="2">
    <source>
        <dbReference type="EMBL" id="CAI3996611.1"/>
    </source>
</evidence>
<evidence type="ECO:0000313" key="4">
    <source>
        <dbReference type="Proteomes" id="UP001152797"/>
    </source>
</evidence>
<dbReference type="PANTHER" id="PTHR11439">
    <property type="entry name" value="GAG-POL-RELATED RETROTRANSPOSON"/>
    <property type="match status" value="1"/>
</dbReference>
<sequence length="841" mass="93550">MGWLSKALAAKSEAERAELKSSSGDFPRFDRILAAAFCRPEHLRSSFGVRLNAYLDECELGGSEVRGRVMLNYVAREYDTDRNSGAIMTALELYNLPAPQDNASALRQWRDKSELQELLQGPSEASEPSEAVFAPRAGGEEGDEEDEVWVDGLPPNHLMTHLPKSNQCDTCLRAKLYEAPHRRRENQRDVLKDARSREDPKGPMERVAVDFVIAQDLVSQTGEKVALVSVDKYSGMIGVHPCEDRSSEEAEKAMRHFFGTKAIETVEVGDDRGMGPIDSLVPPPELEDIQGERDLEREGDDERDKGPVSGIPDERASDIEARLSRGPEPAPRAVGVEEEAEDQGSSGYAATTPIDSEIGDFEFEDPDAIQISEDKDVQEVPEMSGAMVNLNAATLDEEFRQSLQERRDQSRKMVSSFSELTDLAVEKEIQQDPKAIESIRKEVEDIRAMGVWDDNSVTEYEQVKSQAKRNGEEIHLAEGMGLKTIEGFPSLWWDATTRVLVAAYVDDIVCAGGAKEVELFWVSLKKKIEIDGVEVPGRYSGRDHDIRSIENGKTMFMSMEKYCRSAVDLYLQHVGAVALKSVSTPYLSDSELNVNDWESQGFLGEKSASILMKILWLARLSRPDLSHGVTKLASGTSRWSVNHDKMLHRLVSYMNATADYGVHCFVNGNPSDISLHLYTDADLGGDVCTMKSHTGIFLCIECPNGTLFPISWSSRRQQCVSKSTTESELVALNDGLYGDALPVQTVLQLIFERDIPLVLHEDNQACIQILNAGYSARLKSMNRTHKLSIAAISETIKDLNLELRYTVSEEQLADLFTKVLARVKFTEALRKLRIGPASLTF</sequence>
<gene>
    <name evidence="2" type="ORF">C1SCF055_LOCUS23074</name>
</gene>
<dbReference type="OrthoDB" id="411865at2759"/>
<dbReference type="PANTHER" id="PTHR11439:SF467">
    <property type="entry name" value="INTEGRASE CATALYTIC DOMAIN-CONTAINING PROTEIN"/>
    <property type="match status" value="1"/>
</dbReference>
<reference evidence="3 4" key="2">
    <citation type="submission" date="2024-05" db="EMBL/GenBank/DDBJ databases">
        <authorList>
            <person name="Chen Y."/>
            <person name="Shah S."/>
            <person name="Dougan E. K."/>
            <person name="Thang M."/>
            <person name="Chan C."/>
        </authorList>
    </citation>
    <scope>NUCLEOTIDE SEQUENCE [LARGE SCALE GENOMIC DNA]</scope>
</reference>
<keyword evidence="4" id="KW-1185">Reference proteome</keyword>
<name>A0A9P1CUL5_9DINO</name>
<dbReference type="AlphaFoldDB" id="A0A9P1CUL5"/>
<feature type="region of interest" description="Disordered" evidence="1">
    <location>
        <begin position="182"/>
        <end position="202"/>
    </location>
</feature>
<dbReference type="EMBL" id="CAMXCT020002223">
    <property type="protein sequence ID" value="CAL1149986.1"/>
    <property type="molecule type" value="Genomic_DNA"/>
</dbReference>
<dbReference type="CDD" id="cd09272">
    <property type="entry name" value="RNase_HI_RT_Ty1"/>
    <property type="match status" value="1"/>
</dbReference>
<reference evidence="2" key="1">
    <citation type="submission" date="2022-10" db="EMBL/GenBank/DDBJ databases">
        <authorList>
            <person name="Chen Y."/>
            <person name="Dougan E. K."/>
            <person name="Chan C."/>
            <person name="Rhodes N."/>
            <person name="Thang M."/>
        </authorList>
    </citation>
    <scope>NUCLEOTIDE SEQUENCE</scope>
</reference>
<feature type="compositionally biased region" description="Basic and acidic residues" evidence="1">
    <location>
        <begin position="290"/>
        <end position="325"/>
    </location>
</feature>
<accession>A0A9P1CUL5</accession>
<organism evidence="2">
    <name type="scientific">Cladocopium goreaui</name>
    <dbReference type="NCBI Taxonomy" id="2562237"/>
    <lineage>
        <taxon>Eukaryota</taxon>
        <taxon>Sar</taxon>
        <taxon>Alveolata</taxon>
        <taxon>Dinophyceae</taxon>
        <taxon>Suessiales</taxon>
        <taxon>Symbiodiniaceae</taxon>
        <taxon>Cladocopium</taxon>
    </lineage>
</organism>